<proteinExistence type="predicted"/>
<sequence length="160" mass="18946">MRAVLVSTYVDPYRIYKERKTVTSSIINSKARILQVRVPCVSIRFQKMLQDEYTTFQTYYFCCKSELITSTIQIYEAILRGFNKMFSRIENLRNGSGWSIKEIHYLDLHFSSYRDNLGIRLNVTKMKFLKNKKALLNMHCKDDLCLLQFTAVKIFPKKTM</sequence>
<accession>A0A087U9X5</accession>
<dbReference type="OrthoDB" id="6426499at2759"/>
<gene>
    <name evidence="1" type="ORF">X975_04631</name>
</gene>
<dbReference type="AlphaFoldDB" id="A0A087U9X5"/>
<dbReference type="Proteomes" id="UP000054359">
    <property type="component" value="Unassembled WGS sequence"/>
</dbReference>
<dbReference type="EMBL" id="KK118896">
    <property type="protein sequence ID" value="KFM74164.1"/>
    <property type="molecule type" value="Genomic_DNA"/>
</dbReference>
<reference evidence="1 2" key="1">
    <citation type="submission" date="2013-11" db="EMBL/GenBank/DDBJ databases">
        <title>Genome sequencing of Stegodyphus mimosarum.</title>
        <authorList>
            <person name="Bechsgaard J."/>
        </authorList>
    </citation>
    <scope>NUCLEOTIDE SEQUENCE [LARGE SCALE GENOMIC DNA]</scope>
</reference>
<protein>
    <submittedName>
        <fullName evidence="1">Uncharacterized protein</fullName>
    </submittedName>
</protein>
<keyword evidence="2" id="KW-1185">Reference proteome</keyword>
<evidence type="ECO:0000313" key="2">
    <source>
        <dbReference type="Proteomes" id="UP000054359"/>
    </source>
</evidence>
<feature type="non-terminal residue" evidence="1">
    <location>
        <position position="160"/>
    </location>
</feature>
<evidence type="ECO:0000313" key="1">
    <source>
        <dbReference type="EMBL" id="KFM74164.1"/>
    </source>
</evidence>
<organism evidence="1 2">
    <name type="scientific">Stegodyphus mimosarum</name>
    <name type="common">African social velvet spider</name>
    <dbReference type="NCBI Taxonomy" id="407821"/>
    <lineage>
        <taxon>Eukaryota</taxon>
        <taxon>Metazoa</taxon>
        <taxon>Ecdysozoa</taxon>
        <taxon>Arthropoda</taxon>
        <taxon>Chelicerata</taxon>
        <taxon>Arachnida</taxon>
        <taxon>Araneae</taxon>
        <taxon>Araneomorphae</taxon>
        <taxon>Entelegynae</taxon>
        <taxon>Eresoidea</taxon>
        <taxon>Eresidae</taxon>
        <taxon>Stegodyphus</taxon>
    </lineage>
</organism>
<name>A0A087U9X5_STEMI</name>